<sequence>MNVEVRKTETTELRKAPRPATLSAGLELLEHFAEDTKRVDEALQTLAALTGTNSAKAVARLRKELAEFEPTITVLGQVKAGKTALVNAMAGWSDLLPSDVNPWTSVVTSLHLKPGESRSENGACFKFMTDDEWERLLNKGGRMGELASRAGAESELQKISEQIEIVRQKARHRLGKKFELLIGQEHDYGYFDKNLLEKYICLGDDFDGDEEVSADQEEQGRFAEILRSADLYLNSTTVPSNLCLRDTPGVNDTFMMREQITVQAIRDSKLCVVVLSANQALSSVDMGLIRLISNLKSRNIVIFVNRVDELQAPAQQVPEIERSIRQTLRQKRAPENIDIIFGSAYWANAVLSGDVQKMPQERIKALLKWAETDRDIKCSETEPFEIVWELSGLPSLFRALSERIVMDIANPFLSKITTTAVSLATGQQAVSKVQLGEAKGTSMTPEEALFSFDRIADQHTQALQRDLVQATEDYYARADRAHDQFIERATQSLIAHLEQWGPSDGWKYDPTGLRLLMRSAYSVFGKRAQSIAEQHFDAALADIAEIYSSTYGEAVAGFQLAAPAVPSTPPPISLGQTIALDFHDGWWVSWWQRLRGYETFARKFRQLIADETQDFMAQLKTIQTQEVRDQILATLRLFLDDQKDILSDIGKGTDADAKVQSRMGRSTHATQTEILDDVLSVLRGYAG</sequence>
<dbReference type="Proteomes" id="UP001364156">
    <property type="component" value="Chromosome"/>
</dbReference>
<evidence type="ECO:0000256" key="4">
    <source>
        <dbReference type="ARBA" id="ARBA00023134"/>
    </source>
</evidence>
<dbReference type="SUPFAM" id="SSF52540">
    <property type="entry name" value="P-loop containing nucleoside triphosphate hydrolases"/>
    <property type="match status" value="1"/>
</dbReference>
<keyword evidence="2" id="KW-0547">Nucleotide-binding</keyword>
<keyword evidence="5" id="KW-0472">Membrane</keyword>
<dbReference type="InterPro" id="IPR045063">
    <property type="entry name" value="Dynamin_N"/>
</dbReference>
<dbReference type="RefSeq" id="WP_338550461.1">
    <property type="nucleotide sequence ID" value="NZ_CP146069.1"/>
</dbReference>
<name>A0ABZ2HHT7_9RHOB</name>
<dbReference type="PANTHER" id="PTHR10465">
    <property type="entry name" value="TRANSMEMBRANE GTPASE FZO1"/>
    <property type="match status" value="1"/>
</dbReference>
<evidence type="ECO:0000259" key="6">
    <source>
        <dbReference type="Pfam" id="PF00350"/>
    </source>
</evidence>
<evidence type="ECO:0000313" key="7">
    <source>
        <dbReference type="EMBL" id="WWR47630.1"/>
    </source>
</evidence>
<evidence type="ECO:0000256" key="3">
    <source>
        <dbReference type="ARBA" id="ARBA00022801"/>
    </source>
</evidence>
<dbReference type="PANTHER" id="PTHR10465:SF0">
    <property type="entry name" value="SARCALUMENIN"/>
    <property type="match status" value="1"/>
</dbReference>
<organism evidence="7 8">
    <name type="scientific">Roseovarius phycicola</name>
    <dbReference type="NCBI Taxonomy" id="3080976"/>
    <lineage>
        <taxon>Bacteria</taxon>
        <taxon>Pseudomonadati</taxon>
        <taxon>Pseudomonadota</taxon>
        <taxon>Alphaproteobacteria</taxon>
        <taxon>Rhodobacterales</taxon>
        <taxon>Roseobacteraceae</taxon>
        <taxon>Roseovarius</taxon>
    </lineage>
</organism>
<gene>
    <name evidence="7" type="ORF">RZ517_05515</name>
</gene>
<keyword evidence="8" id="KW-1185">Reference proteome</keyword>
<dbReference type="InterPro" id="IPR027417">
    <property type="entry name" value="P-loop_NTPase"/>
</dbReference>
<dbReference type="EMBL" id="CP146069">
    <property type="protein sequence ID" value="WWR47630.1"/>
    <property type="molecule type" value="Genomic_DNA"/>
</dbReference>
<comment type="subcellular location">
    <subcellularLocation>
        <location evidence="1">Membrane</location>
    </subcellularLocation>
</comment>
<keyword evidence="3" id="KW-0378">Hydrolase</keyword>
<evidence type="ECO:0000256" key="5">
    <source>
        <dbReference type="ARBA" id="ARBA00023136"/>
    </source>
</evidence>
<reference evidence="7 8" key="1">
    <citation type="submission" date="2023-10" db="EMBL/GenBank/DDBJ databases">
        <title>Roseovarius strain S88 nov., isolated from a marine algae.</title>
        <authorList>
            <person name="Lee M.W."/>
            <person name="Lee J.K."/>
            <person name="Kim J.M."/>
            <person name="Choi D.G."/>
            <person name="Baek J.H."/>
            <person name="Bayburt H."/>
            <person name="Jung J.J."/>
            <person name="Han D.M."/>
            <person name="Jeon C.O."/>
        </authorList>
    </citation>
    <scope>NUCLEOTIDE SEQUENCE [LARGE SCALE GENOMIC DNA]</scope>
    <source>
        <strain evidence="7 8">S88</strain>
    </source>
</reference>
<keyword evidence="4" id="KW-0342">GTP-binding</keyword>
<accession>A0ABZ2HHT7</accession>
<evidence type="ECO:0000313" key="8">
    <source>
        <dbReference type="Proteomes" id="UP001364156"/>
    </source>
</evidence>
<dbReference type="InterPro" id="IPR027094">
    <property type="entry name" value="Mitofusin_fam"/>
</dbReference>
<protein>
    <submittedName>
        <fullName evidence="7">Dynamin family protein</fullName>
    </submittedName>
</protein>
<feature type="domain" description="Dynamin N-terminal" evidence="6">
    <location>
        <begin position="72"/>
        <end position="302"/>
    </location>
</feature>
<proteinExistence type="predicted"/>
<dbReference type="Pfam" id="PF00350">
    <property type="entry name" value="Dynamin_N"/>
    <property type="match status" value="1"/>
</dbReference>
<evidence type="ECO:0000256" key="2">
    <source>
        <dbReference type="ARBA" id="ARBA00022741"/>
    </source>
</evidence>
<dbReference type="Gene3D" id="3.40.50.300">
    <property type="entry name" value="P-loop containing nucleotide triphosphate hydrolases"/>
    <property type="match status" value="1"/>
</dbReference>
<evidence type="ECO:0000256" key="1">
    <source>
        <dbReference type="ARBA" id="ARBA00004370"/>
    </source>
</evidence>